<keyword evidence="3" id="KW-1185">Reference proteome</keyword>
<evidence type="ECO:0000313" key="3">
    <source>
        <dbReference type="Proteomes" id="UP000801428"/>
    </source>
</evidence>
<feature type="region of interest" description="Disordered" evidence="1">
    <location>
        <begin position="216"/>
        <end position="270"/>
    </location>
</feature>
<protein>
    <submittedName>
        <fullName evidence="2">Uncharacterized protein</fullName>
    </submittedName>
</protein>
<dbReference type="AlphaFoldDB" id="A0A9P4TI44"/>
<evidence type="ECO:0000256" key="1">
    <source>
        <dbReference type="SAM" id="MobiDB-lite"/>
    </source>
</evidence>
<reference evidence="2" key="1">
    <citation type="submission" date="2019-04" db="EMBL/GenBank/DDBJ databases">
        <title>Sequencing of skin fungus with MAO and IRED activity.</title>
        <authorList>
            <person name="Marsaioli A.J."/>
            <person name="Bonatto J.M.C."/>
            <person name="Reis Junior O."/>
        </authorList>
    </citation>
    <scope>NUCLEOTIDE SEQUENCE</scope>
    <source>
        <strain evidence="2">30M1</strain>
    </source>
</reference>
<feature type="compositionally biased region" description="Acidic residues" evidence="1">
    <location>
        <begin position="240"/>
        <end position="270"/>
    </location>
</feature>
<name>A0A9P4TI44_CURKU</name>
<dbReference type="EMBL" id="SWKU01000005">
    <property type="protein sequence ID" value="KAF3006538.1"/>
    <property type="molecule type" value="Genomic_DNA"/>
</dbReference>
<proteinExistence type="predicted"/>
<dbReference type="OrthoDB" id="10638438at2759"/>
<dbReference type="Proteomes" id="UP000801428">
    <property type="component" value="Unassembled WGS sequence"/>
</dbReference>
<sequence length="293" mass="33818">MDCSTFPGNDFVTIDSEDCSEAILSPPQSPTNLSWNDGWIDPWAYTEEQKKQREIDELIEAQKEARGRLVGTVPCTTLQNYGGEEKVVDIHTSRSKVENMLPTFRHLQAHLRSSMNILTKYTMEEFAWCTTLPSFTDGVAVDRIIFMHNHSAVSETLAQLSDTYGREPFGLPDNSDFRLGRNEFCHYMLKPGKKYLSVEELKKTLQSMEKTLADEEAWSEKKEEDKEVSYDLDWPTFETPGEDGEGEEAIAEQDTEDEEWWPVSEEQEDIDYDGYEIKEEPFVTRTITRRHSL</sequence>
<evidence type="ECO:0000313" key="2">
    <source>
        <dbReference type="EMBL" id="KAF3006538.1"/>
    </source>
</evidence>
<comment type="caution">
    <text evidence="2">The sequence shown here is derived from an EMBL/GenBank/DDBJ whole genome shotgun (WGS) entry which is preliminary data.</text>
</comment>
<organism evidence="2 3">
    <name type="scientific">Curvularia kusanoi</name>
    <name type="common">Cochliobolus kusanoi</name>
    <dbReference type="NCBI Taxonomy" id="90978"/>
    <lineage>
        <taxon>Eukaryota</taxon>
        <taxon>Fungi</taxon>
        <taxon>Dikarya</taxon>
        <taxon>Ascomycota</taxon>
        <taxon>Pezizomycotina</taxon>
        <taxon>Dothideomycetes</taxon>
        <taxon>Pleosporomycetidae</taxon>
        <taxon>Pleosporales</taxon>
        <taxon>Pleosporineae</taxon>
        <taxon>Pleosporaceae</taxon>
        <taxon>Curvularia</taxon>
    </lineage>
</organism>
<gene>
    <name evidence="2" type="ORF">E8E13_005743</name>
</gene>
<feature type="compositionally biased region" description="Basic and acidic residues" evidence="1">
    <location>
        <begin position="218"/>
        <end position="229"/>
    </location>
</feature>
<accession>A0A9P4TI44</accession>